<dbReference type="AlphaFoldDB" id="A0A9D0ZZV3"/>
<dbReference type="Pfam" id="PF08902">
    <property type="entry name" value="DUF1848"/>
    <property type="match status" value="1"/>
</dbReference>
<proteinExistence type="predicted"/>
<protein>
    <submittedName>
        <fullName evidence="1">DUF1848 domain-containing protein</fullName>
    </submittedName>
</protein>
<evidence type="ECO:0000313" key="1">
    <source>
        <dbReference type="EMBL" id="HIQ97875.1"/>
    </source>
</evidence>
<organism evidence="1 2">
    <name type="scientific">Candidatus Limivivens merdigallinarum</name>
    <dbReference type="NCBI Taxonomy" id="2840859"/>
    <lineage>
        <taxon>Bacteria</taxon>
        <taxon>Bacillati</taxon>
        <taxon>Bacillota</taxon>
        <taxon>Clostridia</taxon>
        <taxon>Lachnospirales</taxon>
        <taxon>Lachnospiraceae</taxon>
        <taxon>Lachnospiraceae incertae sedis</taxon>
        <taxon>Candidatus Limivivens</taxon>
    </lineage>
</organism>
<reference evidence="1" key="2">
    <citation type="journal article" date="2021" name="PeerJ">
        <title>Extensive microbial diversity within the chicken gut microbiome revealed by metagenomics and culture.</title>
        <authorList>
            <person name="Gilroy R."/>
            <person name="Ravi A."/>
            <person name="Getino M."/>
            <person name="Pursley I."/>
            <person name="Horton D.L."/>
            <person name="Alikhan N.F."/>
            <person name="Baker D."/>
            <person name="Gharbi K."/>
            <person name="Hall N."/>
            <person name="Watson M."/>
            <person name="Adriaenssens E.M."/>
            <person name="Foster-Nyarko E."/>
            <person name="Jarju S."/>
            <person name="Secka A."/>
            <person name="Antonio M."/>
            <person name="Oren A."/>
            <person name="Chaudhuri R.R."/>
            <person name="La Ragione R."/>
            <person name="Hildebrand F."/>
            <person name="Pallen M.J."/>
        </authorList>
    </citation>
    <scope>NUCLEOTIDE SEQUENCE</scope>
    <source>
        <strain evidence="1">ChiSjej3B21-11622</strain>
    </source>
</reference>
<dbReference type="EMBL" id="DVFT01000222">
    <property type="protein sequence ID" value="HIQ97875.1"/>
    <property type="molecule type" value="Genomic_DNA"/>
</dbReference>
<dbReference type="InterPro" id="IPR014998">
    <property type="entry name" value="DUF1848"/>
</dbReference>
<accession>A0A9D0ZZV3</accession>
<reference evidence="1" key="1">
    <citation type="submission" date="2020-10" db="EMBL/GenBank/DDBJ databases">
        <authorList>
            <person name="Gilroy R."/>
        </authorList>
    </citation>
    <scope>NUCLEOTIDE SEQUENCE</scope>
    <source>
        <strain evidence="1">ChiSjej3B21-11622</strain>
    </source>
</reference>
<gene>
    <name evidence="1" type="ORF">IAB26_15100</name>
</gene>
<dbReference type="Proteomes" id="UP000886886">
    <property type="component" value="Unassembled WGS sequence"/>
</dbReference>
<name>A0A9D0ZZV3_9FIRM</name>
<comment type="caution">
    <text evidence="1">The sequence shown here is derived from an EMBL/GenBank/DDBJ whole genome shotgun (WGS) entry which is preliminary data.</text>
</comment>
<evidence type="ECO:0000313" key="2">
    <source>
        <dbReference type="Proteomes" id="UP000886886"/>
    </source>
</evidence>
<sequence>MILSASRRTDIPASYSQWFFHRIKEQFVLIRNPHNPRQVSRIQLTPDTVDCIVFWSKNPAPMLSSLSSLKPYCYYFQFTLNPYGREIERNLPSQKERIHTFQELSSRIGKERVIWRYDPILLGGDYTISWHIQQFQKLASQLAPYTETCIISFLDWYPSISRRLLSSGIRDFAAGEQAALAEGFACVSRSFGLSLATCSERIDLSSYGIQHACCIDRSLIERLAGFPLNAAKDKNQRQECGCISSIDLGLYHTCPNGCLYCYANPYGRPKHAAEYDPSSPLLCSHLTADDQVYERKTASLKEPQMRLPFI</sequence>